<name>A0A089HJS8_PAEDU</name>
<proteinExistence type="predicted"/>
<feature type="domain" description="HTH cro/C1-type" evidence="2">
    <location>
        <begin position="16"/>
        <end position="58"/>
    </location>
</feature>
<feature type="region of interest" description="Disordered" evidence="1">
    <location>
        <begin position="235"/>
        <end position="255"/>
    </location>
</feature>
<dbReference type="AlphaFoldDB" id="A0A089HJS8"/>
<dbReference type="InterPro" id="IPR001387">
    <property type="entry name" value="Cro/C1-type_HTH"/>
</dbReference>
<dbReference type="OrthoDB" id="1904300at2"/>
<protein>
    <recommendedName>
        <fullName evidence="2">HTH cro/C1-type domain-containing protein</fullName>
    </recommendedName>
</protein>
<dbReference type="RefSeq" id="WP_042205271.1">
    <property type="nucleotide sequence ID" value="NZ_CP009288.1"/>
</dbReference>
<evidence type="ECO:0000313" key="4">
    <source>
        <dbReference type="Proteomes" id="UP000029409"/>
    </source>
</evidence>
<dbReference type="PROSITE" id="PS50943">
    <property type="entry name" value="HTH_CROC1"/>
    <property type="match status" value="1"/>
</dbReference>
<dbReference type="KEGG" id="pdu:PDUR_04620"/>
<dbReference type="InterPro" id="IPR010982">
    <property type="entry name" value="Lambda_DNA-bd_dom_sf"/>
</dbReference>
<organism evidence="3 4">
    <name type="scientific">Paenibacillus durus</name>
    <name type="common">Paenibacillus azotofixans</name>
    <dbReference type="NCBI Taxonomy" id="44251"/>
    <lineage>
        <taxon>Bacteria</taxon>
        <taxon>Bacillati</taxon>
        <taxon>Bacillota</taxon>
        <taxon>Bacilli</taxon>
        <taxon>Bacillales</taxon>
        <taxon>Paenibacillaceae</taxon>
        <taxon>Paenibacillus</taxon>
    </lineage>
</organism>
<evidence type="ECO:0000259" key="2">
    <source>
        <dbReference type="PROSITE" id="PS50943"/>
    </source>
</evidence>
<dbReference type="GO" id="GO:0003677">
    <property type="term" value="F:DNA binding"/>
    <property type="evidence" value="ECO:0007669"/>
    <property type="project" value="InterPro"/>
</dbReference>
<evidence type="ECO:0000313" key="3">
    <source>
        <dbReference type="EMBL" id="AIQ11352.1"/>
    </source>
</evidence>
<sequence length="255" mass="30361">MNGFEFIAKAFNATYTDIAKRLNLTTSTVADWASGRRPIPKNKLPLLSKLFKIDEEYFKKKELTQVEKIEIEINYLKRASKRDSEQIPETIIDEDGNQLEVYSWFDPHEGDLRYKYEELEYEKLNERLRKILEYDFNLEFQFQRSKNHFHVVRHLADLLEEDEGGEGIEDHEEITDEEAERRKKIHVKIDVLNTLLQFLNGGKLFAFGENDKFDVELFHLLRRYEVIETEAPEIEENEEPFDRVDPNLRIDKSNN</sequence>
<dbReference type="SUPFAM" id="SSF47413">
    <property type="entry name" value="lambda repressor-like DNA-binding domains"/>
    <property type="match status" value="1"/>
</dbReference>
<dbReference type="EMBL" id="CP009288">
    <property type="protein sequence ID" value="AIQ11352.1"/>
    <property type="molecule type" value="Genomic_DNA"/>
</dbReference>
<dbReference type="Gene3D" id="1.10.260.40">
    <property type="entry name" value="lambda repressor-like DNA-binding domains"/>
    <property type="match status" value="1"/>
</dbReference>
<dbReference type="CDD" id="cd00093">
    <property type="entry name" value="HTH_XRE"/>
    <property type="match status" value="1"/>
</dbReference>
<accession>A0A089HJS8</accession>
<evidence type="ECO:0000256" key="1">
    <source>
        <dbReference type="SAM" id="MobiDB-lite"/>
    </source>
</evidence>
<dbReference type="eggNOG" id="ENOG5033ANF">
    <property type="taxonomic scope" value="Bacteria"/>
</dbReference>
<gene>
    <name evidence="3" type="ORF">PDUR_04620</name>
</gene>
<keyword evidence="4" id="KW-1185">Reference proteome</keyword>
<feature type="compositionally biased region" description="Basic and acidic residues" evidence="1">
    <location>
        <begin position="240"/>
        <end position="255"/>
    </location>
</feature>
<reference evidence="3 4" key="1">
    <citation type="submission" date="2014-08" db="EMBL/GenBank/DDBJ databases">
        <title>Comparative genomics of the Paenibacillus odorifer group.</title>
        <authorList>
            <person name="den Bakker H.C."/>
            <person name="Tsai Y.-C."/>
            <person name="Martin N."/>
            <person name="Korlach J."/>
            <person name="Wiedmann M."/>
        </authorList>
    </citation>
    <scope>NUCLEOTIDE SEQUENCE [LARGE SCALE GENOMIC DNA]</scope>
    <source>
        <strain evidence="3 4">DSM 1735</strain>
    </source>
</reference>
<dbReference type="Proteomes" id="UP000029409">
    <property type="component" value="Chromosome"/>
</dbReference>